<proteinExistence type="predicted"/>
<accession>A0AAD3RG36</accession>
<keyword evidence="2" id="KW-1185">Reference proteome</keyword>
<organism evidence="1 2">
    <name type="scientific">Lates japonicus</name>
    <name type="common">Japanese lates</name>
    <dbReference type="NCBI Taxonomy" id="270547"/>
    <lineage>
        <taxon>Eukaryota</taxon>
        <taxon>Metazoa</taxon>
        <taxon>Chordata</taxon>
        <taxon>Craniata</taxon>
        <taxon>Vertebrata</taxon>
        <taxon>Euteleostomi</taxon>
        <taxon>Actinopterygii</taxon>
        <taxon>Neopterygii</taxon>
        <taxon>Teleostei</taxon>
        <taxon>Neoteleostei</taxon>
        <taxon>Acanthomorphata</taxon>
        <taxon>Carangaria</taxon>
        <taxon>Carangaria incertae sedis</taxon>
        <taxon>Centropomidae</taxon>
        <taxon>Lates</taxon>
    </lineage>
</organism>
<gene>
    <name evidence="1" type="ORF">AKAME5_001811600</name>
</gene>
<comment type="caution">
    <text evidence="1">The sequence shown here is derived from an EMBL/GenBank/DDBJ whole genome shotgun (WGS) entry which is preliminary data.</text>
</comment>
<evidence type="ECO:0000313" key="2">
    <source>
        <dbReference type="Proteomes" id="UP001279410"/>
    </source>
</evidence>
<name>A0AAD3RG36_LATJO</name>
<sequence length="77" mass="8805">MIRVPLILRGNKSDLVEHSSMETILPIRYYQDIETCVEADLPPAAPWTAVRLLTHYLWLSCCGLYYWAPRSGARPAD</sequence>
<evidence type="ECO:0000313" key="1">
    <source>
        <dbReference type="EMBL" id="GLD66735.1"/>
    </source>
</evidence>
<dbReference type="Proteomes" id="UP001279410">
    <property type="component" value="Unassembled WGS sequence"/>
</dbReference>
<protein>
    <submittedName>
        <fullName evidence="1">Mitochondrial Rho GTPase 1 isoform X1</fullName>
    </submittedName>
</protein>
<dbReference type="AlphaFoldDB" id="A0AAD3RG36"/>
<reference evidence="1" key="1">
    <citation type="submission" date="2022-08" db="EMBL/GenBank/DDBJ databases">
        <title>Genome sequencing of akame (Lates japonicus).</title>
        <authorList>
            <person name="Hashiguchi Y."/>
            <person name="Takahashi H."/>
        </authorList>
    </citation>
    <scope>NUCLEOTIDE SEQUENCE</scope>
    <source>
        <strain evidence="1">Kochi</strain>
    </source>
</reference>
<dbReference type="EMBL" id="BRZM01000097">
    <property type="protein sequence ID" value="GLD66735.1"/>
    <property type="molecule type" value="Genomic_DNA"/>
</dbReference>